<evidence type="ECO:0000256" key="6">
    <source>
        <dbReference type="ARBA" id="ARBA00022839"/>
    </source>
</evidence>
<evidence type="ECO:0000256" key="12">
    <source>
        <dbReference type="ARBA" id="ARBA00034808"/>
    </source>
</evidence>
<dbReference type="GO" id="GO:0043138">
    <property type="term" value="F:3'-5' DNA helicase activity"/>
    <property type="evidence" value="ECO:0007669"/>
    <property type="project" value="UniProtKB-EC"/>
</dbReference>
<keyword evidence="7 14" id="KW-0067">ATP-binding</keyword>
<gene>
    <name evidence="18" type="ordered locus">Taci_1693</name>
</gene>
<reference evidence="18 19" key="1">
    <citation type="journal article" date="2009" name="Stand. Genomic Sci.">
        <title>Complete genome sequence of Thermanaerovibrio acidaminovorans type strain (Su883).</title>
        <authorList>
            <person name="Chovatia M."/>
            <person name="Sikorski J."/>
            <person name="Schroder M."/>
            <person name="Lapidus A."/>
            <person name="Nolan M."/>
            <person name="Tice H."/>
            <person name="Glavina Del Rio T."/>
            <person name="Copeland A."/>
            <person name="Cheng J.F."/>
            <person name="Lucas S."/>
            <person name="Chen F."/>
            <person name="Bruce D."/>
            <person name="Goodwin L."/>
            <person name="Pitluck S."/>
            <person name="Ivanova N."/>
            <person name="Mavromatis K."/>
            <person name="Ovchinnikova G."/>
            <person name="Pati A."/>
            <person name="Chen A."/>
            <person name="Palaniappan K."/>
            <person name="Land M."/>
            <person name="Hauser L."/>
            <person name="Chang Y.J."/>
            <person name="Jeffries C.D."/>
            <person name="Chain P."/>
            <person name="Saunders E."/>
            <person name="Detter J.C."/>
            <person name="Brettin T."/>
            <person name="Rohde M."/>
            <person name="Goker M."/>
            <person name="Spring S."/>
            <person name="Bristow J."/>
            <person name="Markowitz V."/>
            <person name="Hugenholtz P."/>
            <person name="Kyrpides N.C."/>
            <person name="Klenk H.P."/>
            <person name="Eisen J.A."/>
        </authorList>
    </citation>
    <scope>NUCLEOTIDE SEQUENCE [LARGE SCALE GENOMIC DNA]</scope>
    <source>
        <strain evidence="19">ATCC 49978 / DSM 6589 / Su883</strain>
    </source>
</reference>
<keyword evidence="9" id="KW-0234">DNA repair</keyword>
<dbReference type="RefSeq" id="WP_012870416.1">
    <property type="nucleotide sequence ID" value="NC_013522.1"/>
</dbReference>
<evidence type="ECO:0000256" key="2">
    <source>
        <dbReference type="ARBA" id="ARBA00022741"/>
    </source>
</evidence>
<dbReference type="GO" id="GO:0016887">
    <property type="term" value="F:ATP hydrolysis activity"/>
    <property type="evidence" value="ECO:0007669"/>
    <property type="project" value="RHEA"/>
</dbReference>
<keyword evidence="4 14" id="KW-0378">Hydrolase</keyword>
<feature type="domain" description="UvrD-like helicase C-terminal" evidence="17">
    <location>
        <begin position="482"/>
        <end position="749"/>
    </location>
</feature>
<evidence type="ECO:0000256" key="10">
    <source>
        <dbReference type="ARBA" id="ARBA00023235"/>
    </source>
</evidence>
<evidence type="ECO:0000256" key="8">
    <source>
        <dbReference type="ARBA" id="ARBA00023125"/>
    </source>
</evidence>
<dbReference type="SUPFAM" id="SSF52540">
    <property type="entry name" value="P-loop containing nucleoside triphosphate hydrolases"/>
    <property type="match status" value="1"/>
</dbReference>
<dbReference type="InterPro" id="IPR027417">
    <property type="entry name" value="P-loop_NTPase"/>
</dbReference>
<feature type="region of interest" description="Disordered" evidence="15">
    <location>
        <begin position="494"/>
        <end position="514"/>
    </location>
</feature>
<name>D1B7B6_THEAS</name>
<evidence type="ECO:0000256" key="5">
    <source>
        <dbReference type="ARBA" id="ARBA00022806"/>
    </source>
</evidence>
<dbReference type="InterPro" id="IPR011335">
    <property type="entry name" value="Restrct_endonuc-II-like"/>
</dbReference>
<dbReference type="PROSITE" id="PS51217">
    <property type="entry name" value="UVRD_HELICASE_CTER"/>
    <property type="match status" value="1"/>
</dbReference>
<dbReference type="KEGG" id="tai:Taci_1693"/>
<dbReference type="AlphaFoldDB" id="D1B7B6"/>
<dbReference type="OrthoDB" id="9810135at2"/>
<dbReference type="InterPro" id="IPR014017">
    <property type="entry name" value="DNA_helicase_UvrD-like_C"/>
</dbReference>
<proteinExistence type="predicted"/>
<sequence length="1125" mass="124994">MRGIDGRLREILEANYSPDQLRAVTSTGPVTVVKAGAGTGKTHTLSGRVAYLMATQEGLELDQVAVLTFTEKAAQEMGERIRDILLHWGRELKMPRLEEASRRVGEAYISTIHSFALRLIRENPAEAKLPVDASVAPRCSTDEFRAELAMAFDEMDLRWFTSRLPQDWVPLAQEALSSGWAVEMVNRMGPEELAGLCLEASDTLGATGRLGPKDLWDLTVTREDLKRLVRDLLGTMRDWLHQVGQAIHHLGSVADLPKGELPQLLEEIRREDPALEELLEAVEMGLGLQEVNLNKTGYRSVKEELHQAVEEMGLPWVVPSDKNGPFSVFKKKVKERLSTLTGLCHLDLSGQGEVRLWRELNRLVALGWQAFDHMRLSSGQLSFQDLISTACGLLEGEGPSPFKHVLIDEFQDTDGVQFRLAEALMRRGAHLFVVGDLKQSIYRFRNADLSLFDKVIRLAPVVVSLAESRRSTPQVIDLVNRIFGSAFAHGIDPSTSEEYEPLRPLTEDRSDPLPVVVTPDEGAQSKGEVLRSACASLAKEFLRMHREGHPVRDREGTRPCRWSDFAVLVPTRGSYQAVSAALEDLNIPHALCSSMDFASRFESRDLEALVAALGGDRSPLGALKVAMSPLFGQRMYHLRQSEVGSLAKAGGEVISSLSPISDAAGASWALDHLFKPLHWLSNVRGQDRTRVLLNLRHARELLMEYEAHMGPGAQGAGEYLTQALGNRVEEPEIPPDDAVRVMTVHAAKGLEFPITAVLLKPSQRGGNGDRYRISRRLLAVPSSSLVEDAAGEEGVLAKASSLLEESAEAWESLRLFYVACTRARDRLILVMPDGKDRWGQEVTRALGEDAVRSLRIETPPQAPVERGAESGIGTQPVDAPSRAPALVQMSATSYSLFKFCPAAYRMTFRQGLDPKWGGDFVHRGPGGADLGTLAHWIMSRWDGDPDTIRGAILREEVPQEVLMALEDPGLPELMGWLRDFARSPLGERFRDLLRRGAGREVPFRVTIQGGFRMVGAMDLYLDDPSGPVIRDYKITHQDNPIQELYRHQMLFYGLAVRRITRRDPDMAIWRLRPQEGSFEEIPVETPDWDRMEEELLQVARKAASGPFDGNPGRCPGCPWKMSCAR</sequence>
<evidence type="ECO:0000313" key="18">
    <source>
        <dbReference type="EMBL" id="ACZ19907.1"/>
    </source>
</evidence>
<dbReference type="PANTHER" id="PTHR11070:SF2">
    <property type="entry name" value="ATP-DEPENDENT DNA HELICASE SRS2"/>
    <property type="match status" value="1"/>
</dbReference>
<evidence type="ECO:0000259" key="16">
    <source>
        <dbReference type="PROSITE" id="PS51198"/>
    </source>
</evidence>
<evidence type="ECO:0000313" key="19">
    <source>
        <dbReference type="Proteomes" id="UP000002030"/>
    </source>
</evidence>
<dbReference type="SUPFAM" id="SSF52980">
    <property type="entry name" value="Restriction endonuclease-like"/>
    <property type="match status" value="1"/>
</dbReference>
<dbReference type="GO" id="GO:0003677">
    <property type="term" value="F:DNA binding"/>
    <property type="evidence" value="ECO:0007669"/>
    <property type="project" value="UniProtKB-KW"/>
</dbReference>
<keyword evidence="3" id="KW-0227">DNA damage</keyword>
<dbReference type="EC" id="5.6.2.4" evidence="12"/>
<keyword evidence="2 14" id="KW-0547">Nucleotide-binding</keyword>
<dbReference type="Pfam" id="PF13361">
    <property type="entry name" value="UvrD_C"/>
    <property type="match status" value="1"/>
</dbReference>
<dbReference type="STRING" id="525903.Taci_1693"/>
<accession>D1B7B6</accession>
<keyword evidence="8" id="KW-0238">DNA-binding</keyword>
<keyword evidence="19" id="KW-1185">Reference proteome</keyword>
<dbReference type="HOGENOM" id="CLU_001114_1_3_0"/>
<dbReference type="Pfam" id="PF12705">
    <property type="entry name" value="PDDEXK_1"/>
    <property type="match status" value="1"/>
</dbReference>
<keyword evidence="5 14" id="KW-0347">Helicase</keyword>
<keyword evidence="10" id="KW-0413">Isomerase</keyword>
<evidence type="ECO:0000256" key="7">
    <source>
        <dbReference type="ARBA" id="ARBA00022840"/>
    </source>
</evidence>
<dbReference type="PROSITE" id="PS51198">
    <property type="entry name" value="UVRD_HELICASE_ATP_BIND"/>
    <property type="match status" value="1"/>
</dbReference>
<evidence type="ECO:0000259" key="17">
    <source>
        <dbReference type="PROSITE" id="PS51217"/>
    </source>
</evidence>
<evidence type="ECO:0000256" key="15">
    <source>
        <dbReference type="SAM" id="MobiDB-lite"/>
    </source>
</evidence>
<evidence type="ECO:0000256" key="14">
    <source>
        <dbReference type="PROSITE-ProRule" id="PRU00560"/>
    </source>
</evidence>
<dbReference type="InterPro" id="IPR000212">
    <property type="entry name" value="DNA_helicase_UvrD/REP"/>
</dbReference>
<dbReference type="Proteomes" id="UP000002030">
    <property type="component" value="Chromosome"/>
</dbReference>
<dbReference type="PANTHER" id="PTHR11070">
    <property type="entry name" value="UVRD / RECB / PCRA DNA HELICASE FAMILY MEMBER"/>
    <property type="match status" value="1"/>
</dbReference>
<protein>
    <recommendedName>
        <fullName evidence="12">DNA 3'-5' helicase</fullName>
        <ecNumber evidence="12">5.6.2.4</ecNumber>
    </recommendedName>
</protein>
<evidence type="ECO:0000256" key="1">
    <source>
        <dbReference type="ARBA" id="ARBA00022722"/>
    </source>
</evidence>
<dbReference type="GO" id="GO:0004527">
    <property type="term" value="F:exonuclease activity"/>
    <property type="evidence" value="ECO:0007669"/>
    <property type="project" value="UniProtKB-KW"/>
</dbReference>
<feature type="binding site" evidence="14">
    <location>
        <begin position="35"/>
        <end position="42"/>
    </location>
    <ligand>
        <name>ATP</name>
        <dbReference type="ChEBI" id="CHEBI:30616"/>
    </ligand>
</feature>
<organism evidence="18 19">
    <name type="scientific">Thermanaerovibrio acidaminovorans (strain ATCC 49978 / DSM 6589 / Su883)</name>
    <name type="common">Selenomonas acidaminovorans</name>
    <dbReference type="NCBI Taxonomy" id="525903"/>
    <lineage>
        <taxon>Bacteria</taxon>
        <taxon>Thermotogati</taxon>
        <taxon>Synergistota</taxon>
        <taxon>Synergistia</taxon>
        <taxon>Synergistales</taxon>
        <taxon>Synergistaceae</taxon>
        <taxon>Thermanaerovibrio</taxon>
    </lineage>
</organism>
<dbReference type="Gene3D" id="3.40.50.300">
    <property type="entry name" value="P-loop containing nucleotide triphosphate hydrolases"/>
    <property type="match status" value="4"/>
</dbReference>
<dbReference type="eggNOG" id="COG1074">
    <property type="taxonomic scope" value="Bacteria"/>
</dbReference>
<dbReference type="InterPro" id="IPR038726">
    <property type="entry name" value="PDDEXK_AddAB-type"/>
</dbReference>
<dbReference type="GO" id="GO:0000725">
    <property type="term" value="P:recombinational repair"/>
    <property type="evidence" value="ECO:0007669"/>
    <property type="project" value="TreeGrafter"/>
</dbReference>
<dbReference type="Pfam" id="PF00580">
    <property type="entry name" value="UvrD-helicase"/>
    <property type="match status" value="1"/>
</dbReference>
<comment type="catalytic activity">
    <reaction evidence="13">
        <text>ATP + H2O = ADP + phosphate + H(+)</text>
        <dbReference type="Rhea" id="RHEA:13065"/>
        <dbReference type="ChEBI" id="CHEBI:15377"/>
        <dbReference type="ChEBI" id="CHEBI:15378"/>
        <dbReference type="ChEBI" id="CHEBI:30616"/>
        <dbReference type="ChEBI" id="CHEBI:43474"/>
        <dbReference type="ChEBI" id="CHEBI:456216"/>
        <dbReference type="EC" id="5.6.2.4"/>
    </reaction>
</comment>
<comment type="catalytic activity">
    <reaction evidence="11">
        <text>Couples ATP hydrolysis with the unwinding of duplex DNA by translocating in the 3'-5' direction.</text>
        <dbReference type="EC" id="5.6.2.4"/>
    </reaction>
</comment>
<dbReference type="PATRIC" id="fig|525903.6.peg.1683"/>
<dbReference type="GO" id="GO:0005829">
    <property type="term" value="C:cytosol"/>
    <property type="evidence" value="ECO:0007669"/>
    <property type="project" value="TreeGrafter"/>
</dbReference>
<evidence type="ECO:0000256" key="9">
    <source>
        <dbReference type="ARBA" id="ARBA00023204"/>
    </source>
</evidence>
<evidence type="ECO:0000256" key="4">
    <source>
        <dbReference type="ARBA" id="ARBA00022801"/>
    </source>
</evidence>
<dbReference type="GO" id="GO:0005524">
    <property type="term" value="F:ATP binding"/>
    <property type="evidence" value="ECO:0007669"/>
    <property type="project" value="UniProtKB-UniRule"/>
</dbReference>
<evidence type="ECO:0000256" key="3">
    <source>
        <dbReference type="ARBA" id="ARBA00022763"/>
    </source>
</evidence>
<dbReference type="EMBL" id="CP001818">
    <property type="protein sequence ID" value="ACZ19907.1"/>
    <property type="molecule type" value="Genomic_DNA"/>
</dbReference>
<dbReference type="InterPro" id="IPR014016">
    <property type="entry name" value="UvrD-like_ATP-bd"/>
</dbReference>
<keyword evidence="1" id="KW-0540">Nuclease</keyword>
<keyword evidence="6" id="KW-0269">Exonuclease</keyword>
<dbReference type="Gene3D" id="3.90.320.10">
    <property type="match status" value="1"/>
</dbReference>
<dbReference type="InterPro" id="IPR011604">
    <property type="entry name" value="PDDEXK-like_dom_sf"/>
</dbReference>
<evidence type="ECO:0000256" key="13">
    <source>
        <dbReference type="ARBA" id="ARBA00048988"/>
    </source>
</evidence>
<evidence type="ECO:0000256" key="11">
    <source>
        <dbReference type="ARBA" id="ARBA00034617"/>
    </source>
</evidence>
<dbReference type="EnsemblBacteria" id="ACZ19907">
    <property type="protein sequence ID" value="ACZ19907"/>
    <property type="gene ID" value="Taci_1693"/>
</dbReference>
<feature type="domain" description="UvrD-like helicase ATP-binding" evidence="16">
    <location>
        <begin position="14"/>
        <end position="472"/>
    </location>
</feature>